<evidence type="ECO:0000313" key="6">
    <source>
        <dbReference type="Proteomes" id="UP001353858"/>
    </source>
</evidence>
<dbReference type="AlphaFoldDB" id="A0AAN7NZR9"/>
<dbReference type="PROSITE" id="PS50207">
    <property type="entry name" value="CASPASE_P10"/>
    <property type="match status" value="1"/>
</dbReference>
<dbReference type="Proteomes" id="UP001353858">
    <property type="component" value="Unassembled WGS sequence"/>
</dbReference>
<dbReference type="InterPro" id="IPR002398">
    <property type="entry name" value="Pept_C14"/>
</dbReference>
<comment type="caution">
    <text evidence="5">The sequence shown here is derived from an EMBL/GenBank/DDBJ whole genome shotgun (WGS) entry which is preliminary data.</text>
</comment>
<accession>A0AAN7NZR9</accession>
<feature type="domain" description="Caspase family p20" evidence="4">
    <location>
        <begin position="20"/>
        <end position="141"/>
    </location>
</feature>
<dbReference type="GO" id="GO:0006915">
    <property type="term" value="P:apoptotic process"/>
    <property type="evidence" value="ECO:0007669"/>
    <property type="project" value="TreeGrafter"/>
</dbReference>
<dbReference type="InterPro" id="IPR015917">
    <property type="entry name" value="Pept_C14A"/>
</dbReference>
<dbReference type="PRINTS" id="PR00376">
    <property type="entry name" value="IL1BCENZYME"/>
</dbReference>
<sequence>MSSFDQFDPFRDCYPMTKEKLGNVYIFNHITFDNDTLGIRYGSMKDCKDIEEVFQNLKFDVIIYNDLTYVEILQKLYNIAKKDYSNFDCLVIFVLTHGRNGKLFARDIDYYPDVYWKNFNDRSSFMHKPKLIFIQGPRGDEADDGVRILKTIPTKTDTTYLIPHIPDVLLMYSCYDGSYSWRCGITGSSFVQCLSKEFKLRAKHDDILTLLTFVNQRISKYFIRLPDNIRDDKRQIGTIVSTLTRVLYLNPVNK</sequence>
<evidence type="ECO:0000313" key="5">
    <source>
        <dbReference type="EMBL" id="KAK4872531.1"/>
    </source>
</evidence>
<dbReference type="GO" id="GO:0005737">
    <property type="term" value="C:cytoplasm"/>
    <property type="evidence" value="ECO:0007669"/>
    <property type="project" value="TreeGrafter"/>
</dbReference>
<dbReference type="SUPFAM" id="SSF52129">
    <property type="entry name" value="Caspase-like"/>
    <property type="match status" value="1"/>
</dbReference>
<dbReference type="InterPro" id="IPR029030">
    <property type="entry name" value="Caspase-like_dom_sf"/>
</dbReference>
<organism evidence="5 6">
    <name type="scientific">Aquatica leii</name>
    <dbReference type="NCBI Taxonomy" id="1421715"/>
    <lineage>
        <taxon>Eukaryota</taxon>
        <taxon>Metazoa</taxon>
        <taxon>Ecdysozoa</taxon>
        <taxon>Arthropoda</taxon>
        <taxon>Hexapoda</taxon>
        <taxon>Insecta</taxon>
        <taxon>Pterygota</taxon>
        <taxon>Neoptera</taxon>
        <taxon>Endopterygota</taxon>
        <taxon>Coleoptera</taxon>
        <taxon>Polyphaga</taxon>
        <taxon>Elateriformia</taxon>
        <taxon>Elateroidea</taxon>
        <taxon>Lampyridae</taxon>
        <taxon>Luciolinae</taxon>
        <taxon>Aquatica</taxon>
    </lineage>
</organism>
<dbReference type="GO" id="GO:0004197">
    <property type="term" value="F:cysteine-type endopeptidase activity"/>
    <property type="evidence" value="ECO:0007669"/>
    <property type="project" value="InterPro"/>
</dbReference>
<dbReference type="EMBL" id="JARPUR010000007">
    <property type="protein sequence ID" value="KAK4872531.1"/>
    <property type="molecule type" value="Genomic_DNA"/>
</dbReference>
<dbReference type="InterPro" id="IPR002138">
    <property type="entry name" value="Pept_C14_p10"/>
</dbReference>
<evidence type="ECO:0000259" key="3">
    <source>
        <dbReference type="PROSITE" id="PS50207"/>
    </source>
</evidence>
<keyword evidence="6" id="KW-1185">Reference proteome</keyword>
<protein>
    <submittedName>
        <fullName evidence="5">Uncharacterized protein</fullName>
    </submittedName>
</protein>
<dbReference type="InterPro" id="IPR001309">
    <property type="entry name" value="Pept_C14_p20"/>
</dbReference>
<comment type="similarity">
    <text evidence="1 2">Belongs to the peptidase C14A family.</text>
</comment>
<dbReference type="PROSITE" id="PS50208">
    <property type="entry name" value="CASPASE_P20"/>
    <property type="match status" value="1"/>
</dbReference>
<evidence type="ECO:0000256" key="1">
    <source>
        <dbReference type="ARBA" id="ARBA00010134"/>
    </source>
</evidence>
<proteinExistence type="inferred from homology"/>
<dbReference type="InterPro" id="IPR011600">
    <property type="entry name" value="Pept_C14_caspase"/>
</dbReference>
<evidence type="ECO:0000256" key="2">
    <source>
        <dbReference type="RuleBase" id="RU003971"/>
    </source>
</evidence>
<name>A0AAN7NZR9_9COLE</name>
<reference evidence="6" key="1">
    <citation type="submission" date="2023-01" db="EMBL/GenBank/DDBJ databases">
        <title>Key to firefly adult light organ development and bioluminescence: homeobox transcription factors regulate luciferase expression and transportation to peroxisome.</title>
        <authorList>
            <person name="Fu X."/>
        </authorList>
    </citation>
    <scope>NUCLEOTIDE SEQUENCE [LARGE SCALE GENOMIC DNA]</scope>
</reference>
<evidence type="ECO:0000259" key="4">
    <source>
        <dbReference type="PROSITE" id="PS50208"/>
    </source>
</evidence>
<dbReference type="PANTHER" id="PTHR10454:SF232">
    <property type="entry name" value="AT03047P-RELATED"/>
    <property type="match status" value="1"/>
</dbReference>
<dbReference type="Pfam" id="PF00656">
    <property type="entry name" value="Peptidase_C14"/>
    <property type="match status" value="1"/>
</dbReference>
<dbReference type="SMART" id="SM00115">
    <property type="entry name" value="CASc"/>
    <property type="match status" value="1"/>
</dbReference>
<feature type="domain" description="Caspase family p10" evidence="3">
    <location>
        <begin position="158"/>
        <end position="251"/>
    </location>
</feature>
<dbReference type="Gene3D" id="3.40.50.1460">
    <property type="match status" value="1"/>
</dbReference>
<gene>
    <name evidence="5" type="ORF">RN001_014560</name>
</gene>
<dbReference type="GO" id="GO:0043525">
    <property type="term" value="P:positive regulation of neuron apoptotic process"/>
    <property type="evidence" value="ECO:0007669"/>
    <property type="project" value="TreeGrafter"/>
</dbReference>
<dbReference type="GO" id="GO:0006508">
    <property type="term" value="P:proteolysis"/>
    <property type="evidence" value="ECO:0007669"/>
    <property type="project" value="InterPro"/>
</dbReference>
<dbReference type="PANTHER" id="PTHR10454">
    <property type="entry name" value="CASPASE"/>
    <property type="match status" value="1"/>
</dbReference>